<evidence type="ECO:0000256" key="1">
    <source>
        <dbReference type="ARBA" id="ARBA00022723"/>
    </source>
</evidence>
<dbReference type="EMBL" id="LXQA010314773">
    <property type="protein sequence ID" value="MCI43255.1"/>
    <property type="molecule type" value="Genomic_DNA"/>
</dbReference>
<comment type="caution">
    <text evidence="4">The sequence shown here is derived from an EMBL/GenBank/DDBJ whole genome shotgun (WGS) entry which is preliminary data.</text>
</comment>
<dbReference type="InterPro" id="IPR052266">
    <property type="entry name" value="Miro-EF-hand_domain"/>
</dbReference>
<name>A0A392S5T5_9FABA</name>
<accession>A0A392S5T5</accession>
<evidence type="ECO:0000313" key="4">
    <source>
        <dbReference type="EMBL" id="MCI43255.1"/>
    </source>
</evidence>
<dbReference type="Pfam" id="PF08356">
    <property type="entry name" value="EF_assoc_2"/>
    <property type="match status" value="1"/>
</dbReference>
<proteinExistence type="predicted"/>
<sequence>MLVQNKSSEGVNERGLTFTGFLFLHALFIEEGPIQTTWTVLRKFGYNDDMKLDDDFIPRLKRAPDQ</sequence>
<dbReference type="InterPro" id="IPR013567">
    <property type="entry name" value="EF_hand_assoc_2"/>
</dbReference>
<evidence type="ECO:0000256" key="2">
    <source>
        <dbReference type="ARBA" id="ARBA00022737"/>
    </source>
</evidence>
<evidence type="ECO:0000313" key="5">
    <source>
        <dbReference type="Proteomes" id="UP000265520"/>
    </source>
</evidence>
<keyword evidence="2" id="KW-0677">Repeat</keyword>
<keyword evidence="1" id="KW-0479">Metal-binding</keyword>
<evidence type="ECO:0000259" key="3">
    <source>
        <dbReference type="Pfam" id="PF08356"/>
    </source>
</evidence>
<feature type="non-terminal residue" evidence="4">
    <location>
        <position position="66"/>
    </location>
</feature>
<dbReference type="PANTHER" id="PTHR46819">
    <property type="entry name" value="EF-HAND CALCIUM-BINDING DOMAIN-CONTAINING PROTEIN 7"/>
    <property type="match status" value="1"/>
</dbReference>
<dbReference type="PANTHER" id="PTHR46819:SF1">
    <property type="entry name" value="EF-HAND CALCIUM-BINDING DOMAIN-CONTAINING PROTEIN 7"/>
    <property type="match status" value="1"/>
</dbReference>
<protein>
    <submittedName>
        <fullName evidence="4">Mitochondrial-like Rho GTPase 1-like</fullName>
    </submittedName>
</protein>
<dbReference type="Gene3D" id="1.10.238.10">
    <property type="entry name" value="EF-hand"/>
    <property type="match status" value="1"/>
</dbReference>
<reference evidence="4 5" key="1">
    <citation type="journal article" date="2018" name="Front. Plant Sci.">
        <title>Red Clover (Trifolium pratense) and Zigzag Clover (T. medium) - A Picture of Genomic Similarities and Differences.</title>
        <authorList>
            <person name="Dluhosova J."/>
            <person name="Istvanek J."/>
            <person name="Nedelnik J."/>
            <person name="Repkova J."/>
        </authorList>
    </citation>
    <scope>NUCLEOTIDE SEQUENCE [LARGE SCALE GENOMIC DNA]</scope>
    <source>
        <strain evidence="5">cv. 10/8</strain>
        <tissue evidence="4">Leaf</tissue>
    </source>
</reference>
<keyword evidence="5" id="KW-1185">Reference proteome</keyword>
<dbReference type="GO" id="GO:0046872">
    <property type="term" value="F:metal ion binding"/>
    <property type="evidence" value="ECO:0007669"/>
    <property type="project" value="UniProtKB-KW"/>
</dbReference>
<dbReference type="AlphaFoldDB" id="A0A392S5T5"/>
<dbReference type="Proteomes" id="UP000265520">
    <property type="component" value="Unassembled WGS sequence"/>
</dbReference>
<organism evidence="4 5">
    <name type="scientific">Trifolium medium</name>
    <dbReference type="NCBI Taxonomy" id="97028"/>
    <lineage>
        <taxon>Eukaryota</taxon>
        <taxon>Viridiplantae</taxon>
        <taxon>Streptophyta</taxon>
        <taxon>Embryophyta</taxon>
        <taxon>Tracheophyta</taxon>
        <taxon>Spermatophyta</taxon>
        <taxon>Magnoliopsida</taxon>
        <taxon>eudicotyledons</taxon>
        <taxon>Gunneridae</taxon>
        <taxon>Pentapetalae</taxon>
        <taxon>rosids</taxon>
        <taxon>fabids</taxon>
        <taxon>Fabales</taxon>
        <taxon>Fabaceae</taxon>
        <taxon>Papilionoideae</taxon>
        <taxon>50 kb inversion clade</taxon>
        <taxon>NPAAA clade</taxon>
        <taxon>Hologalegina</taxon>
        <taxon>IRL clade</taxon>
        <taxon>Trifolieae</taxon>
        <taxon>Trifolium</taxon>
    </lineage>
</organism>
<feature type="domain" description="EF hand associated type-2" evidence="3">
    <location>
        <begin position="2"/>
        <end position="65"/>
    </location>
</feature>